<dbReference type="SMART" id="SM01043">
    <property type="entry name" value="BTAD"/>
    <property type="match status" value="1"/>
</dbReference>
<dbReference type="Pfam" id="PF00486">
    <property type="entry name" value="Trans_reg_C"/>
    <property type="match status" value="1"/>
</dbReference>
<protein>
    <submittedName>
        <fullName evidence="9">BTAD domain-containing putative transcriptional regulator</fullName>
    </submittedName>
</protein>
<dbReference type="Proteomes" id="UP001595699">
    <property type="component" value="Unassembled WGS sequence"/>
</dbReference>
<comment type="caution">
    <text evidence="9">The sequence shown here is derived from an EMBL/GenBank/DDBJ whole genome shotgun (WGS) entry which is preliminary data.</text>
</comment>
<evidence type="ECO:0000256" key="3">
    <source>
        <dbReference type="ARBA" id="ARBA00023125"/>
    </source>
</evidence>
<dbReference type="Gene3D" id="1.10.10.10">
    <property type="entry name" value="Winged helix-like DNA-binding domain superfamily/Winged helix DNA-binding domain"/>
    <property type="match status" value="2"/>
</dbReference>
<dbReference type="Gene3D" id="3.40.50.300">
    <property type="entry name" value="P-loop containing nucleotide triphosphate hydrolases"/>
    <property type="match status" value="1"/>
</dbReference>
<keyword evidence="4" id="KW-0804">Transcription</keyword>
<dbReference type="InterPro" id="IPR027417">
    <property type="entry name" value="P-loop_NTPase"/>
</dbReference>
<feature type="DNA-binding region" description="OmpR/PhoB-type" evidence="6">
    <location>
        <begin position="1"/>
        <end position="96"/>
    </location>
</feature>
<sequence>MFFRVLGPVELLARGRPVDLGPQRQRALLAVLLFSPRRVVPAATLIDRIWGASAPASVRNTLYSYVTRLRRVLEGVSASDSPPLLVSRGGGYVLDVDPELVDLHRFRALLGQARQADADDASVQLSGEALGLWTDNPLANVSGDWLAGQREALCMEQLSAIAEHADALARLGRGAELVPELAATLEAHPLSEPIAVRLIRALRGGGRRAEALAYFARTRARIADELGAEPGAELRSLHLELLRDDAEPRPPVRREDPPPTNLPSTTGDFTGRAGELAALLAYANHATPGVPTVVAVNGLAGVGKTSLALHAAHRLLDQFPDAHLFVDLCGHTADRGVLSAEEALDTLLRCLGVPAAEMPARLDERVALWRTQLHRRRALVVLDNAVTVEQLQPLLPSSGDALVLITSRQRLIGLAGAQSLSLDPFTETDAARFFERIAGRDRVQGEIDAVSEVLALCGYLPLALRIAAARLHHRQTWTVAHLLARLRDQSTPLAELAYGDRGVAASLHLSYTHLSPDQQRMFRLSGLVPGNDLDAYAGAALVERKVPEARKLLEDLVDANLLHQQHPDRYRAHDLVRDYARHLTDAEETPDGKRHAFGRLLDFYRRGAYLANGRITTRPAPFDLPDDDRAPTLPDVRDRAGALAWFDQERANLIGAVRLAATAGWPEYAWQITSRLWYFLDLRWYTDDWIATQRVAIGATQASGDLNAESIARYSLGIAYRRSGRYRESIDELRHVRALGAELGNERRQADALNSLGAAYMHIADYAEAHESLRQARALYHRIGDDDGETMVILNLGERAMRTGEYAAAAELGCEAVDRSLRTGAAHLRVDALLTLAEVRFQTGEPKAALAHYRDAATLALEIGNPGLEARAVNGIARLTSAAGDLAGAVAGHLRALAQLRELGDLAGQAEVCLGMGDSYRAHSATPEAEQHYRQALALARQIRYRHLETRAEACLAALA</sequence>
<dbReference type="CDD" id="cd15831">
    <property type="entry name" value="BTAD"/>
    <property type="match status" value="1"/>
</dbReference>
<evidence type="ECO:0000256" key="4">
    <source>
        <dbReference type="ARBA" id="ARBA00023163"/>
    </source>
</evidence>
<comment type="similarity">
    <text evidence="1">Belongs to the AfsR/DnrI/RedD regulatory family.</text>
</comment>
<organism evidence="9 10">
    <name type="scientific">Tenggerimyces flavus</name>
    <dbReference type="NCBI Taxonomy" id="1708749"/>
    <lineage>
        <taxon>Bacteria</taxon>
        <taxon>Bacillati</taxon>
        <taxon>Actinomycetota</taxon>
        <taxon>Actinomycetes</taxon>
        <taxon>Propionibacteriales</taxon>
        <taxon>Nocardioidaceae</taxon>
        <taxon>Tenggerimyces</taxon>
    </lineage>
</organism>
<feature type="repeat" description="TPR" evidence="5">
    <location>
        <begin position="750"/>
        <end position="783"/>
    </location>
</feature>
<feature type="compositionally biased region" description="Basic and acidic residues" evidence="7">
    <location>
        <begin position="243"/>
        <end position="257"/>
    </location>
</feature>
<keyword evidence="5" id="KW-0802">TPR repeat</keyword>
<evidence type="ECO:0000256" key="1">
    <source>
        <dbReference type="ARBA" id="ARBA00005820"/>
    </source>
</evidence>
<dbReference type="SMART" id="SM00028">
    <property type="entry name" value="TPR"/>
    <property type="match status" value="5"/>
</dbReference>
<accession>A0ABV7Y8R2</accession>
<evidence type="ECO:0000313" key="10">
    <source>
        <dbReference type="Proteomes" id="UP001595699"/>
    </source>
</evidence>
<dbReference type="PROSITE" id="PS51755">
    <property type="entry name" value="OMPR_PHOB"/>
    <property type="match status" value="1"/>
</dbReference>
<feature type="region of interest" description="Disordered" evidence="7">
    <location>
        <begin position="243"/>
        <end position="268"/>
    </location>
</feature>
<keyword evidence="10" id="KW-1185">Reference proteome</keyword>
<evidence type="ECO:0000256" key="2">
    <source>
        <dbReference type="ARBA" id="ARBA00023015"/>
    </source>
</evidence>
<evidence type="ECO:0000256" key="6">
    <source>
        <dbReference type="PROSITE-ProRule" id="PRU01091"/>
    </source>
</evidence>
<dbReference type="InterPro" id="IPR019734">
    <property type="entry name" value="TPR_rpt"/>
</dbReference>
<name>A0ABV7Y8R2_9ACTN</name>
<evidence type="ECO:0000256" key="7">
    <source>
        <dbReference type="SAM" id="MobiDB-lite"/>
    </source>
</evidence>
<dbReference type="SUPFAM" id="SSF48452">
    <property type="entry name" value="TPR-like"/>
    <property type="match status" value="3"/>
</dbReference>
<dbReference type="InterPro" id="IPR011990">
    <property type="entry name" value="TPR-like_helical_dom_sf"/>
</dbReference>
<dbReference type="InterPro" id="IPR001867">
    <property type="entry name" value="OmpR/PhoB-type_DNA-bd"/>
</dbReference>
<dbReference type="Gene3D" id="1.25.40.10">
    <property type="entry name" value="Tetratricopeptide repeat domain"/>
    <property type="match status" value="3"/>
</dbReference>
<dbReference type="InterPro" id="IPR005158">
    <property type="entry name" value="BTAD"/>
</dbReference>
<dbReference type="InterPro" id="IPR036388">
    <property type="entry name" value="WH-like_DNA-bd_sf"/>
</dbReference>
<dbReference type="SMART" id="SM00862">
    <property type="entry name" value="Trans_reg_C"/>
    <property type="match status" value="1"/>
</dbReference>
<dbReference type="RefSeq" id="WP_205122406.1">
    <property type="nucleotide sequence ID" value="NZ_JAFBCM010000001.1"/>
</dbReference>
<dbReference type="SUPFAM" id="SSF46894">
    <property type="entry name" value="C-terminal effector domain of the bipartite response regulators"/>
    <property type="match status" value="1"/>
</dbReference>
<gene>
    <name evidence="9" type="ORF">ACFOUW_06865</name>
</gene>
<dbReference type="CDD" id="cd00383">
    <property type="entry name" value="trans_reg_C"/>
    <property type="match status" value="1"/>
</dbReference>
<proteinExistence type="inferred from homology"/>
<feature type="domain" description="OmpR/PhoB-type" evidence="8">
    <location>
        <begin position="1"/>
        <end position="96"/>
    </location>
</feature>
<dbReference type="PANTHER" id="PTHR35807:SF1">
    <property type="entry name" value="TRANSCRIPTIONAL REGULATOR REDD"/>
    <property type="match status" value="1"/>
</dbReference>
<evidence type="ECO:0000313" key="9">
    <source>
        <dbReference type="EMBL" id="MFC3760553.1"/>
    </source>
</evidence>
<evidence type="ECO:0000256" key="5">
    <source>
        <dbReference type="PROSITE-ProRule" id="PRU00339"/>
    </source>
</evidence>
<dbReference type="PROSITE" id="PS50005">
    <property type="entry name" value="TPR"/>
    <property type="match status" value="1"/>
</dbReference>
<dbReference type="SUPFAM" id="SSF52540">
    <property type="entry name" value="P-loop containing nucleoside triphosphate hydrolases"/>
    <property type="match status" value="1"/>
</dbReference>
<dbReference type="InterPro" id="IPR051677">
    <property type="entry name" value="AfsR-DnrI-RedD_regulator"/>
</dbReference>
<evidence type="ECO:0000259" key="8">
    <source>
        <dbReference type="PROSITE" id="PS51755"/>
    </source>
</evidence>
<dbReference type="EMBL" id="JBHRZH010000005">
    <property type="protein sequence ID" value="MFC3760553.1"/>
    <property type="molecule type" value="Genomic_DNA"/>
</dbReference>
<dbReference type="PANTHER" id="PTHR35807">
    <property type="entry name" value="TRANSCRIPTIONAL REGULATOR REDD-RELATED"/>
    <property type="match status" value="1"/>
</dbReference>
<dbReference type="PRINTS" id="PR00364">
    <property type="entry name" value="DISEASERSIST"/>
</dbReference>
<dbReference type="Pfam" id="PF03704">
    <property type="entry name" value="BTAD"/>
    <property type="match status" value="1"/>
</dbReference>
<dbReference type="InterPro" id="IPR016032">
    <property type="entry name" value="Sig_transdc_resp-reg_C-effctor"/>
</dbReference>
<keyword evidence="2" id="KW-0805">Transcription regulation</keyword>
<keyword evidence="3 6" id="KW-0238">DNA-binding</keyword>
<reference evidence="10" key="1">
    <citation type="journal article" date="2019" name="Int. J. Syst. Evol. Microbiol.">
        <title>The Global Catalogue of Microorganisms (GCM) 10K type strain sequencing project: providing services to taxonomists for standard genome sequencing and annotation.</title>
        <authorList>
            <consortium name="The Broad Institute Genomics Platform"/>
            <consortium name="The Broad Institute Genome Sequencing Center for Infectious Disease"/>
            <person name="Wu L."/>
            <person name="Ma J."/>
        </authorList>
    </citation>
    <scope>NUCLEOTIDE SEQUENCE [LARGE SCALE GENOMIC DNA]</scope>
    <source>
        <strain evidence="10">CGMCC 4.7241</strain>
    </source>
</reference>